<sequence length="374" mass="41276">MTQTRLPSLTGLRWIAAFMVFGFHISVVGLVDTGSAGAVLRRVFGQGAVGVSFFFILSGFVLAWSARAGDTPRRFWQRRFAKIYPNHFVTWVPALAVAILAGTTITAPIVFTNLFLVHAWVPDIDVFYGMNSVSWSLACEAFFYLMFPVVFAGLRRLPERALWPSTVATMAVIWLIPVAVRVLPEDLHYWAIWVFPVSRLPEFVLGILLARVVRAGRWPNVGTAPFVVLAVAAYIASAWLPFGFRIVAGTAIPLALLIAAVAVADVQERPFPLRTRWAVWLGEVSYAFYLLHLLGLRLVARVFGADHPVVVEVGLVLVTLGAAVFGSWLLYIWVERPAMRIFGPRRRSDAPTPQPVPADPIVPVRAGTRSGTTQ</sequence>
<feature type="region of interest" description="Disordered" evidence="1">
    <location>
        <begin position="345"/>
        <end position="374"/>
    </location>
</feature>
<feature type="transmembrane region" description="Helical" evidence="2">
    <location>
        <begin position="246"/>
        <end position="266"/>
    </location>
</feature>
<keyword evidence="2" id="KW-0472">Membrane</keyword>
<evidence type="ECO:0000313" key="4">
    <source>
        <dbReference type="EMBL" id="GIJ59855.1"/>
    </source>
</evidence>
<keyword evidence="2" id="KW-1133">Transmembrane helix</keyword>
<dbReference type="AlphaFoldDB" id="A0A8J3ZDT9"/>
<dbReference type="RefSeq" id="WP_204003139.1">
    <property type="nucleotide sequence ID" value="NZ_BOPG01000049.1"/>
</dbReference>
<dbReference type="Proteomes" id="UP000612585">
    <property type="component" value="Unassembled WGS sequence"/>
</dbReference>
<feature type="transmembrane region" description="Helical" evidence="2">
    <location>
        <begin position="133"/>
        <end position="154"/>
    </location>
</feature>
<keyword evidence="2" id="KW-0812">Transmembrane</keyword>
<gene>
    <name evidence="4" type="ORF">Vau01_073710</name>
</gene>
<reference evidence="4" key="1">
    <citation type="submission" date="2021-01" db="EMBL/GenBank/DDBJ databases">
        <title>Whole genome shotgun sequence of Virgisporangium aurantiacum NBRC 16421.</title>
        <authorList>
            <person name="Komaki H."/>
            <person name="Tamura T."/>
        </authorList>
    </citation>
    <scope>NUCLEOTIDE SEQUENCE</scope>
    <source>
        <strain evidence="4">NBRC 16421</strain>
    </source>
</reference>
<accession>A0A8J3ZDT9</accession>
<dbReference type="InterPro" id="IPR050879">
    <property type="entry name" value="Acyltransferase_3"/>
</dbReference>
<evidence type="ECO:0000256" key="2">
    <source>
        <dbReference type="SAM" id="Phobius"/>
    </source>
</evidence>
<name>A0A8J3ZDT9_9ACTN</name>
<dbReference type="GO" id="GO:0016020">
    <property type="term" value="C:membrane"/>
    <property type="evidence" value="ECO:0007669"/>
    <property type="project" value="TreeGrafter"/>
</dbReference>
<organism evidence="4 5">
    <name type="scientific">Virgisporangium aurantiacum</name>
    <dbReference type="NCBI Taxonomy" id="175570"/>
    <lineage>
        <taxon>Bacteria</taxon>
        <taxon>Bacillati</taxon>
        <taxon>Actinomycetota</taxon>
        <taxon>Actinomycetes</taxon>
        <taxon>Micromonosporales</taxon>
        <taxon>Micromonosporaceae</taxon>
        <taxon>Virgisporangium</taxon>
    </lineage>
</organism>
<dbReference type="InterPro" id="IPR002656">
    <property type="entry name" value="Acyl_transf_3_dom"/>
</dbReference>
<feature type="transmembrane region" description="Helical" evidence="2">
    <location>
        <begin position="43"/>
        <end position="67"/>
    </location>
</feature>
<feature type="transmembrane region" description="Helical" evidence="2">
    <location>
        <begin position="189"/>
        <end position="209"/>
    </location>
</feature>
<dbReference type="GO" id="GO:0000271">
    <property type="term" value="P:polysaccharide biosynthetic process"/>
    <property type="evidence" value="ECO:0007669"/>
    <property type="project" value="TreeGrafter"/>
</dbReference>
<evidence type="ECO:0000313" key="5">
    <source>
        <dbReference type="Proteomes" id="UP000612585"/>
    </source>
</evidence>
<dbReference type="EMBL" id="BOPG01000049">
    <property type="protein sequence ID" value="GIJ59855.1"/>
    <property type="molecule type" value="Genomic_DNA"/>
</dbReference>
<comment type="caution">
    <text evidence="4">The sequence shown here is derived from an EMBL/GenBank/DDBJ whole genome shotgun (WGS) entry which is preliminary data.</text>
</comment>
<dbReference type="Pfam" id="PF01757">
    <property type="entry name" value="Acyl_transf_3"/>
    <property type="match status" value="1"/>
</dbReference>
<dbReference type="PANTHER" id="PTHR23028:SF53">
    <property type="entry name" value="ACYL_TRANSF_3 DOMAIN-CONTAINING PROTEIN"/>
    <property type="match status" value="1"/>
</dbReference>
<feature type="transmembrane region" description="Helical" evidence="2">
    <location>
        <begin position="88"/>
        <end position="121"/>
    </location>
</feature>
<feature type="domain" description="Acyltransferase 3" evidence="3">
    <location>
        <begin position="8"/>
        <end position="331"/>
    </location>
</feature>
<protein>
    <submittedName>
        <fullName evidence="4">Acyltransferase</fullName>
    </submittedName>
</protein>
<feature type="transmembrane region" description="Helical" evidence="2">
    <location>
        <begin position="161"/>
        <end position="183"/>
    </location>
</feature>
<keyword evidence="4" id="KW-0012">Acyltransferase</keyword>
<keyword evidence="5" id="KW-1185">Reference proteome</keyword>
<evidence type="ECO:0000259" key="3">
    <source>
        <dbReference type="Pfam" id="PF01757"/>
    </source>
</evidence>
<feature type="transmembrane region" description="Helical" evidence="2">
    <location>
        <begin position="278"/>
        <end position="303"/>
    </location>
</feature>
<proteinExistence type="predicted"/>
<evidence type="ECO:0000256" key="1">
    <source>
        <dbReference type="SAM" id="MobiDB-lite"/>
    </source>
</evidence>
<keyword evidence="4" id="KW-0808">Transferase</keyword>
<feature type="transmembrane region" description="Helical" evidence="2">
    <location>
        <begin position="221"/>
        <end position="240"/>
    </location>
</feature>
<feature type="transmembrane region" description="Helical" evidence="2">
    <location>
        <begin position="309"/>
        <end position="334"/>
    </location>
</feature>
<dbReference type="PANTHER" id="PTHR23028">
    <property type="entry name" value="ACETYLTRANSFERASE"/>
    <property type="match status" value="1"/>
</dbReference>
<dbReference type="GO" id="GO:0016747">
    <property type="term" value="F:acyltransferase activity, transferring groups other than amino-acyl groups"/>
    <property type="evidence" value="ECO:0007669"/>
    <property type="project" value="InterPro"/>
</dbReference>
<feature type="transmembrane region" description="Helical" evidence="2">
    <location>
        <begin position="12"/>
        <end position="31"/>
    </location>
</feature>